<sequence>MKKKKIDLHKLMLHKTRISNFNISGGNAETSVSFFVACPIPQPASLTCKPTTSCDSWRHTQCDRTVCATNN</sequence>
<gene>
    <name evidence="1" type="ORF">H2O64_00155</name>
</gene>
<evidence type="ECO:0000313" key="2">
    <source>
        <dbReference type="Proteomes" id="UP000619238"/>
    </source>
</evidence>
<dbReference type="RefSeq" id="WP_187560109.1">
    <property type="nucleotide sequence ID" value="NZ_JACGWS010000001.1"/>
</dbReference>
<protein>
    <recommendedName>
        <fullName evidence="3">Natural product</fullName>
    </recommendedName>
</protein>
<dbReference type="EMBL" id="JACGWS010000001">
    <property type="protein sequence ID" value="MBC8753061.1"/>
    <property type="molecule type" value="Genomic_DNA"/>
</dbReference>
<name>A0ABR7Q3C7_9FLAO</name>
<proteinExistence type="predicted"/>
<accession>A0ABR7Q3C7</accession>
<keyword evidence="2" id="KW-1185">Reference proteome</keyword>
<evidence type="ECO:0008006" key="3">
    <source>
        <dbReference type="Google" id="ProtNLM"/>
    </source>
</evidence>
<comment type="caution">
    <text evidence="1">The sequence shown here is derived from an EMBL/GenBank/DDBJ whole genome shotgun (WGS) entry which is preliminary data.</text>
</comment>
<reference evidence="1 2" key="1">
    <citation type="submission" date="2020-07" db="EMBL/GenBank/DDBJ databases">
        <title>Description of Kordia aestuariivivens sp. nov., isolated from a tidal flat.</title>
        <authorList>
            <person name="Park S."/>
            <person name="Yoon J.-H."/>
        </authorList>
    </citation>
    <scope>NUCLEOTIDE SEQUENCE [LARGE SCALE GENOMIC DNA]</scope>
    <source>
        <strain evidence="1 2">YSTF-M3</strain>
    </source>
</reference>
<dbReference type="Proteomes" id="UP000619238">
    <property type="component" value="Unassembled WGS sequence"/>
</dbReference>
<evidence type="ECO:0000313" key="1">
    <source>
        <dbReference type="EMBL" id="MBC8753061.1"/>
    </source>
</evidence>
<organism evidence="1 2">
    <name type="scientific">Kordia aestuariivivens</name>
    <dbReference type="NCBI Taxonomy" id="2759037"/>
    <lineage>
        <taxon>Bacteria</taxon>
        <taxon>Pseudomonadati</taxon>
        <taxon>Bacteroidota</taxon>
        <taxon>Flavobacteriia</taxon>
        <taxon>Flavobacteriales</taxon>
        <taxon>Flavobacteriaceae</taxon>
        <taxon>Kordia</taxon>
    </lineage>
</organism>